<dbReference type="InterPro" id="IPR029753">
    <property type="entry name" value="D-isomer_DH_CS"/>
</dbReference>
<dbReference type="PROSITE" id="PS00065">
    <property type="entry name" value="D_2_HYDROXYACID_DH_1"/>
    <property type="match status" value="1"/>
</dbReference>
<evidence type="ECO:0000259" key="6">
    <source>
        <dbReference type="Pfam" id="PF02826"/>
    </source>
</evidence>
<name>A0A1M4ZUF0_9BACT</name>
<dbReference type="InterPro" id="IPR006139">
    <property type="entry name" value="D-isomer_2_OHA_DH_cat_dom"/>
</dbReference>
<proteinExistence type="inferred from homology"/>
<dbReference type="InterPro" id="IPR058205">
    <property type="entry name" value="D-LDH-like"/>
</dbReference>
<comment type="similarity">
    <text evidence="1 4">Belongs to the D-isomer specific 2-hydroxyacid dehydrogenase family.</text>
</comment>
<gene>
    <name evidence="7" type="ORF">SAMN02745131_02080</name>
</gene>
<dbReference type="PANTHER" id="PTHR43026:SF1">
    <property type="entry name" value="2-HYDROXYACID DEHYDROGENASE HOMOLOG 1-RELATED"/>
    <property type="match status" value="1"/>
</dbReference>
<dbReference type="Gene3D" id="3.40.50.720">
    <property type="entry name" value="NAD(P)-binding Rossmann-like Domain"/>
    <property type="match status" value="2"/>
</dbReference>
<dbReference type="Pfam" id="PF00389">
    <property type="entry name" value="2-Hacid_dh"/>
    <property type="match status" value="1"/>
</dbReference>
<feature type="domain" description="D-isomer specific 2-hydroxyacid dehydrogenase NAD-binding" evidence="6">
    <location>
        <begin position="109"/>
        <end position="297"/>
    </location>
</feature>
<dbReference type="InterPro" id="IPR036291">
    <property type="entry name" value="NAD(P)-bd_dom_sf"/>
</dbReference>
<dbReference type="Proteomes" id="UP000184048">
    <property type="component" value="Unassembled WGS sequence"/>
</dbReference>
<dbReference type="GO" id="GO:0008720">
    <property type="term" value="F:D-lactate dehydrogenase (NAD+) activity"/>
    <property type="evidence" value="ECO:0007669"/>
    <property type="project" value="TreeGrafter"/>
</dbReference>
<dbReference type="STRING" id="1121884.SAMN02745131_02080"/>
<dbReference type="SUPFAM" id="SSF52283">
    <property type="entry name" value="Formate/glycerate dehydrogenase catalytic domain-like"/>
    <property type="match status" value="1"/>
</dbReference>
<feature type="domain" description="D-isomer specific 2-hydroxyacid dehydrogenase catalytic" evidence="5">
    <location>
        <begin position="13"/>
        <end position="328"/>
    </location>
</feature>
<evidence type="ECO:0000256" key="3">
    <source>
        <dbReference type="ARBA" id="ARBA00023027"/>
    </source>
</evidence>
<dbReference type="PANTHER" id="PTHR43026">
    <property type="entry name" value="2-HYDROXYACID DEHYDROGENASE HOMOLOG 1-RELATED"/>
    <property type="match status" value="1"/>
</dbReference>
<organism evidence="7 8">
    <name type="scientific">Flavisolibacter ginsengisoli DSM 18119</name>
    <dbReference type="NCBI Taxonomy" id="1121884"/>
    <lineage>
        <taxon>Bacteria</taxon>
        <taxon>Pseudomonadati</taxon>
        <taxon>Bacteroidota</taxon>
        <taxon>Chitinophagia</taxon>
        <taxon>Chitinophagales</taxon>
        <taxon>Chitinophagaceae</taxon>
        <taxon>Flavisolibacter</taxon>
    </lineage>
</organism>
<dbReference type="CDD" id="cd12183">
    <property type="entry name" value="LDH_like_2"/>
    <property type="match status" value="1"/>
</dbReference>
<reference evidence="7 8" key="1">
    <citation type="submission" date="2016-11" db="EMBL/GenBank/DDBJ databases">
        <authorList>
            <person name="Jaros S."/>
            <person name="Januszkiewicz K."/>
            <person name="Wedrychowicz H."/>
        </authorList>
    </citation>
    <scope>NUCLEOTIDE SEQUENCE [LARGE SCALE GENOMIC DNA]</scope>
    <source>
        <strain evidence="7 8">DSM 18119</strain>
    </source>
</reference>
<sequence length="330" mass="36598">MRIAVYSTHGFEREYLLKAAKEHHDLLLLEPQLSAETCSMALGCQAVCIFVNDDASAAVIKQLAMMGIKFIVLRSAGFNNVDLEAAAKNGIRVARVPEYSPFAVAEHTVALMLTLNRKLIKAHNRIRDLNFSLDGLTGFDMHDKTAGIIGLGKIGKRVAEILKGFGCRLMAYDPYPDKVWGEKHGITYSTVKDVFQQCDIISLHAPLTPETHYLVNKDSIQSMKRGVMLINTGRGALINTRDVIDALKSGHIGYLGLDVYEEEKGLFFEDHSEHILQDDVIARLLTFSNVLITSHQAFLTDTALHNIAQTTINNLDSFQRGDLCVNEVKA</sequence>
<evidence type="ECO:0000256" key="2">
    <source>
        <dbReference type="ARBA" id="ARBA00023002"/>
    </source>
</evidence>
<protein>
    <submittedName>
        <fullName evidence="7">D-lactate dehydrogenase</fullName>
    </submittedName>
</protein>
<dbReference type="PROSITE" id="PS00671">
    <property type="entry name" value="D_2_HYDROXYACID_DH_3"/>
    <property type="match status" value="1"/>
</dbReference>
<evidence type="ECO:0000313" key="8">
    <source>
        <dbReference type="Proteomes" id="UP000184048"/>
    </source>
</evidence>
<dbReference type="OrthoDB" id="1522997at2"/>
<accession>A0A1M4ZUF0</accession>
<dbReference type="GO" id="GO:0051287">
    <property type="term" value="F:NAD binding"/>
    <property type="evidence" value="ECO:0007669"/>
    <property type="project" value="InterPro"/>
</dbReference>
<keyword evidence="2 4" id="KW-0560">Oxidoreductase</keyword>
<evidence type="ECO:0000313" key="7">
    <source>
        <dbReference type="EMBL" id="SHF21565.1"/>
    </source>
</evidence>
<dbReference type="RefSeq" id="WP_072835267.1">
    <property type="nucleotide sequence ID" value="NZ_FQUU01000007.1"/>
</dbReference>
<evidence type="ECO:0000256" key="1">
    <source>
        <dbReference type="ARBA" id="ARBA00005854"/>
    </source>
</evidence>
<evidence type="ECO:0000259" key="5">
    <source>
        <dbReference type="Pfam" id="PF00389"/>
    </source>
</evidence>
<dbReference type="AlphaFoldDB" id="A0A1M4ZUF0"/>
<dbReference type="Pfam" id="PF02826">
    <property type="entry name" value="2-Hacid_dh_C"/>
    <property type="match status" value="1"/>
</dbReference>
<keyword evidence="3" id="KW-0520">NAD</keyword>
<evidence type="ECO:0000256" key="4">
    <source>
        <dbReference type="RuleBase" id="RU003719"/>
    </source>
</evidence>
<dbReference type="InterPro" id="IPR006140">
    <property type="entry name" value="D-isomer_DH_NAD-bd"/>
</dbReference>
<dbReference type="PROSITE" id="PS00670">
    <property type="entry name" value="D_2_HYDROXYACID_DH_2"/>
    <property type="match status" value="1"/>
</dbReference>
<keyword evidence="8" id="KW-1185">Reference proteome</keyword>
<dbReference type="SUPFAM" id="SSF51735">
    <property type="entry name" value="NAD(P)-binding Rossmann-fold domains"/>
    <property type="match status" value="1"/>
</dbReference>
<dbReference type="InterPro" id="IPR029752">
    <property type="entry name" value="D-isomer_DH_CS1"/>
</dbReference>
<dbReference type="EMBL" id="FQUU01000007">
    <property type="protein sequence ID" value="SHF21565.1"/>
    <property type="molecule type" value="Genomic_DNA"/>
</dbReference>